<evidence type="ECO:0000313" key="3">
    <source>
        <dbReference type="EMBL" id="GGA84024.1"/>
    </source>
</evidence>
<dbReference type="RefSeq" id="WP_095115627.1">
    <property type="nucleotide sequence ID" value="NZ_BMCB01000003.1"/>
</dbReference>
<dbReference type="Proteomes" id="UP000243706">
    <property type="component" value="Chromosome 1"/>
</dbReference>
<dbReference type="InterPro" id="IPR010119">
    <property type="entry name" value="Gluconeogen_factor"/>
</dbReference>
<dbReference type="SUPFAM" id="SSF142338">
    <property type="entry name" value="CofD-like"/>
    <property type="match status" value="1"/>
</dbReference>
<reference evidence="6" key="3">
    <citation type="journal article" date="2019" name="Int. J. Syst. Evol. Microbiol.">
        <title>The Global Catalogue of Microorganisms (GCM) 10K type strain sequencing project: providing services to taxonomists for standard genome sequencing and annotation.</title>
        <authorList>
            <consortium name="The Broad Institute Genomics Platform"/>
            <consortium name="The Broad Institute Genome Sequencing Center for Infectious Disease"/>
            <person name="Wu L."/>
            <person name="Ma J."/>
        </authorList>
    </citation>
    <scope>NUCLEOTIDE SEQUENCE [LARGE SCALE GENOMIC DNA]</scope>
    <source>
        <strain evidence="6">CCM 4175</strain>
    </source>
</reference>
<proteinExistence type="inferred from homology"/>
<comment type="similarity">
    <text evidence="2">Belongs to the gluconeogenesis factor family.</text>
</comment>
<protein>
    <recommendedName>
        <fullName evidence="2">Gluconeogenesis factor</fullName>
    </recommendedName>
</protein>
<evidence type="ECO:0000256" key="2">
    <source>
        <dbReference type="HAMAP-Rule" id="MF_00973"/>
    </source>
</evidence>
<comment type="function">
    <text evidence="2">Required for morphogenesis under gluconeogenic growth conditions.</text>
</comment>
<dbReference type="GO" id="GO:0043743">
    <property type="term" value="F:LPPG:FO 2-phospho-L-lactate transferase activity"/>
    <property type="evidence" value="ECO:0007669"/>
    <property type="project" value="InterPro"/>
</dbReference>
<dbReference type="NCBIfam" id="TIGR01826">
    <property type="entry name" value="CofD_related"/>
    <property type="match status" value="1"/>
</dbReference>
<keyword evidence="6" id="KW-1185">Reference proteome</keyword>
<dbReference type="CDD" id="cd07187">
    <property type="entry name" value="YvcK_like"/>
    <property type="match status" value="1"/>
</dbReference>
<reference evidence="3" key="4">
    <citation type="submission" date="2024-05" db="EMBL/GenBank/DDBJ databases">
        <authorList>
            <person name="Sun Q."/>
            <person name="Sedlacek I."/>
        </authorList>
    </citation>
    <scope>NUCLEOTIDE SEQUENCE</scope>
    <source>
        <strain evidence="3">CCM 4175</strain>
    </source>
</reference>
<dbReference type="Gene3D" id="3.40.50.10680">
    <property type="entry name" value="CofD-like domains"/>
    <property type="match status" value="1"/>
</dbReference>
<gene>
    <name evidence="3" type="ORF">GCM10007183_05270</name>
    <name evidence="4" type="ORF">SAMEA4412661_00431</name>
</gene>
<name>A0A240BYC9_9STAP</name>
<dbReference type="OrthoDB" id="9783842at2"/>
<dbReference type="InterPro" id="IPR038136">
    <property type="entry name" value="CofD-like_dom_sf"/>
</dbReference>
<reference evidence="4 5" key="2">
    <citation type="submission" date="2017-06" db="EMBL/GenBank/DDBJ databases">
        <authorList>
            <consortium name="Pathogen Informatics"/>
        </authorList>
    </citation>
    <scope>NUCLEOTIDE SEQUENCE [LARGE SCALE GENOMIC DNA]</scope>
    <source>
        <strain evidence="4 5">NCTC13833</strain>
    </source>
</reference>
<dbReference type="KEGG" id="smus:C7J88_09275"/>
<dbReference type="PANTHER" id="PTHR30135">
    <property type="entry name" value="UNCHARACTERIZED PROTEIN YVCK-RELATED"/>
    <property type="match status" value="1"/>
</dbReference>
<keyword evidence="4" id="KW-0808">Transferase</keyword>
<evidence type="ECO:0000256" key="1">
    <source>
        <dbReference type="ARBA" id="ARBA00022490"/>
    </source>
</evidence>
<dbReference type="Proteomes" id="UP000652995">
    <property type="component" value="Unassembled WGS sequence"/>
</dbReference>
<dbReference type="HAMAP" id="MF_00973">
    <property type="entry name" value="Gluconeogen_factor"/>
    <property type="match status" value="1"/>
</dbReference>
<keyword evidence="1 2" id="KW-0963">Cytoplasm</keyword>
<dbReference type="InterPro" id="IPR002882">
    <property type="entry name" value="CofD"/>
</dbReference>
<dbReference type="AlphaFoldDB" id="A0A240BYC9"/>
<reference evidence="3" key="1">
    <citation type="journal article" date="2014" name="Int. J. Syst. Evol. Microbiol.">
        <title>Complete genome of a new Firmicutes species belonging to the dominant human colonic microbiota ('Ruminococcus bicirculans') reveals two chromosomes and a selective capacity to utilize plant glucans.</title>
        <authorList>
            <consortium name="NISC Comparative Sequencing Program"/>
            <person name="Wegmann U."/>
            <person name="Louis P."/>
            <person name="Goesmann A."/>
            <person name="Henrissat B."/>
            <person name="Duncan S.H."/>
            <person name="Flint H.J."/>
        </authorList>
    </citation>
    <scope>NUCLEOTIDE SEQUENCE</scope>
    <source>
        <strain evidence="3">CCM 4175</strain>
    </source>
</reference>
<dbReference type="EMBL" id="BMCB01000003">
    <property type="protein sequence ID" value="GGA84024.1"/>
    <property type="molecule type" value="Genomic_DNA"/>
</dbReference>
<comment type="subcellular location">
    <subcellularLocation>
        <location evidence="2">Cytoplasm</location>
    </subcellularLocation>
</comment>
<evidence type="ECO:0000313" key="6">
    <source>
        <dbReference type="Proteomes" id="UP000652995"/>
    </source>
</evidence>
<dbReference type="Pfam" id="PF01933">
    <property type="entry name" value="CofD"/>
    <property type="match status" value="1"/>
</dbReference>
<evidence type="ECO:0000313" key="4">
    <source>
        <dbReference type="EMBL" id="SNW00372.1"/>
    </source>
</evidence>
<dbReference type="GO" id="GO:0005737">
    <property type="term" value="C:cytoplasm"/>
    <property type="evidence" value="ECO:0007669"/>
    <property type="project" value="UniProtKB-SubCell"/>
</dbReference>
<dbReference type="GO" id="GO:0008360">
    <property type="term" value="P:regulation of cell shape"/>
    <property type="evidence" value="ECO:0007669"/>
    <property type="project" value="UniProtKB-UniRule"/>
</dbReference>
<dbReference type="PANTHER" id="PTHR30135:SF3">
    <property type="entry name" value="GLUCONEOGENESIS FACTOR-RELATED"/>
    <property type="match status" value="1"/>
</dbReference>
<sequence length="338" mass="37139">MKQLKLVLIGGGTGLSVLARGLRSFPIDITAIVTVADDGGSTGKIRHEMDIPAPGDIRNVLAALSDAEPTLEQLFKYRFEEDKISGHSLGNLLIAAMTNITQDFGHAVKELSKILNIKGRVIPSTVSSVQLCAEMEDGEIVVGESNIPKKHKKIKRVYLEPEDAQPMDEAIEALLDADLIILGPGSLYTSVISTLCVKGISDALVQSEAKKLYVSNIMTQPGETDYYSVVDHIDAIHQQLGQNVLDFVIANELTFDNKVLEKYKEKGSQPVLYDEVALKERGVQLVTGKDLALISENHYVRHRTEILAEMIYEIALQEISAIEFDPDQLKSKEHGDGF</sequence>
<evidence type="ECO:0000313" key="5">
    <source>
        <dbReference type="Proteomes" id="UP000243706"/>
    </source>
</evidence>
<accession>A0A240BYC9</accession>
<dbReference type="EMBL" id="LT906464">
    <property type="protein sequence ID" value="SNW00372.1"/>
    <property type="molecule type" value="Genomic_DNA"/>
</dbReference>
<organism evidence="4 5">
    <name type="scientific">Staphylococcus muscae</name>
    <dbReference type="NCBI Taxonomy" id="1294"/>
    <lineage>
        <taxon>Bacteria</taxon>
        <taxon>Bacillati</taxon>
        <taxon>Bacillota</taxon>
        <taxon>Bacilli</taxon>
        <taxon>Bacillales</taxon>
        <taxon>Staphylococcaceae</taxon>
        <taxon>Staphylococcus</taxon>
    </lineage>
</organism>